<evidence type="ECO:0000313" key="2">
    <source>
        <dbReference type="Proteomes" id="UP001152599"/>
    </source>
</evidence>
<keyword evidence="2" id="KW-1185">Reference proteome</keyword>
<name>A0A9X4RXG3_9FLAO</name>
<evidence type="ECO:0000313" key="1">
    <source>
        <dbReference type="EMBL" id="MDG4946887.1"/>
    </source>
</evidence>
<dbReference type="AlphaFoldDB" id="A0A9X4RXG3"/>
<proteinExistence type="predicted"/>
<evidence type="ECO:0008006" key="3">
    <source>
        <dbReference type="Google" id="ProtNLM"/>
    </source>
</evidence>
<dbReference type="EMBL" id="JANCMU010000007">
    <property type="protein sequence ID" value="MDG4946887.1"/>
    <property type="molecule type" value="Genomic_DNA"/>
</dbReference>
<dbReference type="Proteomes" id="UP001152599">
    <property type="component" value="Unassembled WGS sequence"/>
</dbReference>
<dbReference type="RefSeq" id="WP_304421198.1">
    <property type="nucleotide sequence ID" value="NZ_JANCMU010000007.1"/>
</dbReference>
<accession>A0A9X4RXG3</accession>
<comment type="caution">
    <text evidence="1">The sequence shown here is derived from an EMBL/GenBank/DDBJ whole genome shotgun (WGS) entry which is preliminary data.</text>
</comment>
<organism evidence="1 2">
    <name type="scientific">Profundicola chukchiensis</name>
    <dbReference type="NCBI Taxonomy" id="2961959"/>
    <lineage>
        <taxon>Bacteria</taxon>
        <taxon>Pseudomonadati</taxon>
        <taxon>Bacteroidota</taxon>
        <taxon>Flavobacteriia</taxon>
        <taxon>Flavobacteriales</taxon>
        <taxon>Weeksellaceae</taxon>
        <taxon>Profundicola</taxon>
    </lineage>
</organism>
<reference evidence="1" key="1">
    <citation type="submission" date="2022-07" db="EMBL/GenBank/DDBJ databases">
        <title>Description and genome-wide analysis of Profundicola chukchiensis gen. nov., sp. nov., marine bacteria isolated from bottom sediments of the Chukchi Sea.</title>
        <authorList>
            <person name="Romanenko L."/>
            <person name="Otstavnykh N."/>
            <person name="Kurilenko V."/>
            <person name="Eremeev V."/>
            <person name="Velansky P."/>
            <person name="Mikhailov V."/>
            <person name="Isaeva M."/>
        </authorList>
    </citation>
    <scope>NUCLEOTIDE SEQUENCE</scope>
    <source>
        <strain evidence="1">KMM 9713</strain>
    </source>
</reference>
<protein>
    <recommendedName>
        <fullName evidence="3">Mannosyltransferase</fullName>
    </recommendedName>
</protein>
<sequence length="372" mass="42655">MRKPLHIVSFDFPHPPVYGGIIDVFYKIKSLHQLGVKVHLHYFAEKEIQSEELSSICESVHFYPKSSPVSTEIFSKLPLRMLTRRNKQLIQNLAKNNFPILYEGLHTSHSALTSELKDHKKFLRCHNAEAEYAAELAKTEKNFIKKNIFKVEEKRTQEFERNLIQFDGLFVLSEEDRAYFQQSNANIKIAPIFHAHEKVEVLEGIGDYVLFHGNLSVNENLATAEWISNELSTLLPKIKFKIAGKSLDSSLENKLKKQNVECVLNPSTLEMKELIQAAQIVLLKTSVPSGIKLKLIDSLAYARHIISDNNSVQKSQLSSYVSIANTTDEYILKIQELKHQPTSEHEVDQRNKLFKDALNNQLNATKIIQEIY</sequence>
<gene>
    <name evidence="1" type="ORF">NMK71_10705</name>
</gene>
<dbReference type="SUPFAM" id="SSF53756">
    <property type="entry name" value="UDP-Glycosyltransferase/glycogen phosphorylase"/>
    <property type="match status" value="1"/>
</dbReference>